<accession>A0ABM8VSQ5</accession>
<organism evidence="3 4">
    <name type="scientific">Paenibacillus allorhizosphaerae</name>
    <dbReference type="NCBI Taxonomy" id="2849866"/>
    <lineage>
        <taxon>Bacteria</taxon>
        <taxon>Bacillati</taxon>
        <taxon>Bacillota</taxon>
        <taxon>Bacilli</taxon>
        <taxon>Bacillales</taxon>
        <taxon>Paenibacillaceae</taxon>
        <taxon>Paenibacillus</taxon>
    </lineage>
</organism>
<sequence length="771" mass="81670">MDEVKPNPSGIGGEGAQKAASVTLSRRKLLAALGVAGAAGAAAAVCSSLGVAYGNYAPSVGESVYGNKSGTADLMEPLYCIATTIAGLRAEMSPNANIVYYVTDRGQEGHFYYDPNDSTAQDNLGIVLVSASGARFKRIVEPEYVSVKWFGAKGDGVNDDFQAIQNAINAVSALGGGTVFFPKGTYLVSPYLNKWITLRSNVNLLGEGRSSVIKVKDNAGDYFAIFYGSASTPPLANVRISNLRIDQNPANNTTCNIDLNRQDTNYYYQFCIISYKYDNVVIDNVQFDPTCGVNTVSLNSDTGREAKITNCYVNFVMAKGSGDYDNSAIYLNGRNHLVSGCTFYAAPGQKARGAIETHMGQSVVTGNVMDGYYTGVNLQAGNADRCDMTVDSNTISNANQGIQIGPYGIHPVKNVTVSGNTISLVNLVHKRNLTVGISSAGWTSDTTLFENIIVSNNTIVFQEEFERRTELQSAVGIGFTHDSDLSDVVISNNIIKNAPMTGILIGSAKKIGTVTDLQITGNMIVNAGHYPAVNEAYRAGILLRSSVNGARIADNVIADNYDAAKGLFSIRINDSDGTYTNVAVADNLIKVKQGGLWQFLSPSVIVDPAAKLFKYSAVFPPASGTYNSGDIVWFTGGSVTDGKTPVGYKVTVTGTAGTLNGVLATGTAGLSTITVNDASQLDVEQWIRITAGNQVRRIVRISGNEVRLNAALVTGATSSEVSYVSPAFKPFGHAGSLAPISDTNGATLVQLEAEVNVLKQALREFGVVAMT</sequence>
<feature type="transmembrane region" description="Helical" evidence="1">
    <location>
        <begin position="29"/>
        <end position="53"/>
    </location>
</feature>
<keyword evidence="4" id="KW-1185">Reference proteome</keyword>
<dbReference type="InterPro" id="IPR006626">
    <property type="entry name" value="PbH1"/>
</dbReference>
<evidence type="ECO:0000313" key="3">
    <source>
        <dbReference type="EMBL" id="CAG7656842.1"/>
    </source>
</evidence>
<comment type="caution">
    <text evidence="3">The sequence shown here is derived from an EMBL/GenBank/DDBJ whole genome shotgun (WGS) entry which is preliminary data.</text>
</comment>
<gene>
    <name evidence="3" type="ORF">PAECIP111802_06537</name>
</gene>
<proteinExistence type="predicted"/>
<dbReference type="RefSeq" id="WP_218102730.1">
    <property type="nucleotide sequence ID" value="NZ_CAJVCE010000032.1"/>
</dbReference>
<dbReference type="Pfam" id="PF12708">
    <property type="entry name" value="Pect-lyase_RHGA_epim"/>
    <property type="match status" value="1"/>
</dbReference>
<evidence type="ECO:0000256" key="1">
    <source>
        <dbReference type="SAM" id="Phobius"/>
    </source>
</evidence>
<dbReference type="EMBL" id="CAJVCE010000032">
    <property type="protein sequence ID" value="CAG7656842.1"/>
    <property type="molecule type" value="Genomic_DNA"/>
</dbReference>
<keyword evidence="1" id="KW-0812">Transmembrane</keyword>
<protein>
    <recommendedName>
        <fullName evidence="2">Rhamnogalacturonase A/B/Epimerase-like pectate lyase domain-containing protein</fullName>
    </recommendedName>
</protein>
<keyword evidence="1" id="KW-0472">Membrane</keyword>
<keyword evidence="1" id="KW-1133">Transmembrane helix</keyword>
<reference evidence="3 4" key="1">
    <citation type="submission" date="2021-06" db="EMBL/GenBank/DDBJ databases">
        <authorList>
            <person name="Criscuolo A."/>
        </authorList>
    </citation>
    <scope>NUCLEOTIDE SEQUENCE [LARGE SCALE GENOMIC DNA]</scope>
    <source>
        <strain evidence="4">CIP 111802</strain>
    </source>
</reference>
<dbReference type="Proteomes" id="UP000730618">
    <property type="component" value="Unassembled WGS sequence"/>
</dbReference>
<dbReference type="InterPro" id="IPR006311">
    <property type="entry name" value="TAT_signal"/>
</dbReference>
<feature type="domain" description="Rhamnogalacturonase A/B/Epimerase-like pectate lyase" evidence="2">
    <location>
        <begin position="144"/>
        <end position="402"/>
    </location>
</feature>
<evidence type="ECO:0000313" key="4">
    <source>
        <dbReference type="Proteomes" id="UP000730618"/>
    </source>
</evidence>
<evidence type="ECO:0000259" key="2">
    <source>
        <dbReference type="Pfam" id="PF12708"/>
    </source>
</evidence>
<dbReference type="InterPro" id="IPR024535">
    <property type="entry name" value="RHGA/B-epi-like_pectate_lyase"/>
</dbReference>
<dbReference type="SMART" id="SM00710">
    <property type="entry name" value="PbH1"/>
    <property type="match status" value="7"/>
</dbReference>
<name>A0ABM8VSQ5_9BACL</name>
<dbReference type="PROSITE" id="PS51318">
    <property type="entry name" value="TAT"/>
    <property type="match status" value="1"/>
</dbReference>